<comment type="caution">
    <text evidence="3">The sequence shown here is derived from an EMBL/GenBank/DDBJ whole genome shotgun (WGS) entry which is preliminary data.</text>
</comment>
<dbReference type="RefSeq" id="WP_219534187.1">
    <property type="nucleotide sequence ID" value="NZ_JAHKRM010000021.1"/>
</dbReference>
<evidence type="ECO:0000259" key="2">
    <source>
        <dbReference type="Pfam" id="PF00144"/>
    </source>
</evidence>
<dbReference type="EMBL" id="JBHUCM010000017">
    <property type="protein sequence ID" value="MFD1539684.1"/>
    <property type="molecule type" value="Genomic_DNA"/>
</dbReference>
<evidence type="ECO:0000313" key="3">
    <source>
        <dbReference type="EMBL" id="MFD1539684.1"/>
    </source>
</evidence>
<reference evidence="4" key="1">
    <citation type="journal article" date="2019" name="Int. J. Syst. Evol. Microbiol.">
        <title>The Global Catalogue of Microorganisms (GCM) 10K type strain sequencing project: providing services to taxonomists for standard genome sequencing and annotation.</title>
        <authorList>
            <consortium name="The Broad Institute Genomics Platform"/>
            <consortium name="The Broad Institute Genome Sequencing Center for Infectious Disease"/>
            <person name="Wu L."/>
            <person name="Ma J."/>
        </authorList>
    </citation>
    <scope>NUCLEOTIDE SEQUENCE [LARGE SCALE GENOMIC DNA]</scope>
    <source>
        <strain evidence="4">CGMCC 1.15399</strain>
    </source>
</reference>
<feature type="signal peptide" evidence="1">
    <location>
        <begin position="1"/>
        <end position="23"/>
    </location>
</feature>
<feature type="domain" description="Beta-lactamase-related" evidence="2">
    <location>
        <begin position="39"/>
        <end position="344"/>
    </location>
</feature>
<dbReference type="GO" id="GO:0016787">
    <property type="term" value="F:hydrolase activity"/>
    <property type="evidence" value="ECO:0007669"/>
    <property type="project" value="UniProtKB-KW"/>
</dbReference>
<dbReference type="InterPro" id="IPR001466">
    <property type="entry name" value="Beta-lactam-related"/>
</dbReference>
<evidence type="ECO:0000256" key="1">
    <source>
        <dbReference type="SAM" id="SignalP"/>
    </source>
</evidence>
<protein>
    <submittedName>
        <fullName evidence="3">Serine hydrolase domain-containing protein</fullName>
        <ecNumber evidence="3">3.-.-.-</ecNumber>
    </submittedName>
</protein>
<dbReference type="PANTHER" id="PTHR46825">
    <property type="entry name" value="D-ALANYL-D-ALANINE-CARBOXYPEPTIDASE/ENDOPEPTIDASE AMPH"/>
    <property type="match status" value="1"/>
</dbReference>
<keyword evidence="4" id="KW-1185">Reference proteome</keyword>
<evidence type="ECO:0000313" key="4">
    <source>
        <dbReference type="Proteomes" id="UP001597097"/>
    </source>
</evidence>
<dbReference type="PANTHER" id="PTHR46825:SF9">
    <property type="entry name" value="BETA-LACTAMASE-RELATED DOMAIN-CONTAINING PROTEIN"/>
    <property type="match status" value="1"/>
</dbReference>
<accession>A0ABW4GAC1</accession>
<keyword evidence="1" id="KW-0732">Signal</keyword>
<proteinExistence type="predicted"/>
<organism evidence="3 4">
    <name type="scientific">Nonomuraea guangzhouensis</name>
    <dbReference type="NCBI Taxonomy" id="1291555"/>
    <lineage>
        <taxon>Bacteria</taxon>
        <taxon>Bacillati</taxon>
        <taxon>Actinomycetota</taxon>
        <taxon>Actinomycetes</taxon>
        <taxon>Streptosporangiales</taxon>
        <taxon>Streptosporangiaceae</taxon>
        <taxon>Nonomuraea</taxon>
    </lineage>
</organism>
<dbReference type="Proteomes" id="UP001597097">
    <property type="component" value="Unassembled WGS sequence"/>
</dbReference>
<dbReference type="PROSITE" id="PS51257">
    <property type="entry name" value="PROKAR_LIPOPROTEIN"/>
    <property type="match status" value="1"/>
</dbReference>
<sequence length="362" mass="39684">MNRIRTGALLMVALALAACSPAADEPVGDFLARVLPEGSGGTVIAARGDQISYCQGFGLADRDARIAATCDTVYDVMSITKQFTAAAILKLEMMGKLRTSDRISTYLGPVPVGKRPITLHHLLTHTAGLVEGLGDDYDVLSRDDMLARALASRPLSEPGAEFHYSNVGYSMLAAIVEKVSGLSYERFLVTYLFTPAGMTSTGYVLPRWNPAQVAVEYDAKGNSRGRPYEHRWAADGPYWNLRGNGGMLSTARDMFRWHHALTGDAILSASARDKLFTPHVRMPASDESYAYGWSVRDTDDGRIAWHDGGNSWSLAAYVRSLHDGIMVFWVSNHAYRQGRWNLEDRASDLTLGLMNRTRASAA</sequence>
<name>A0ABW4GAC1_9ACTN</name>
<dbReference type="InterPro" id="IPR050491">
    <property type="entry name" value="AmpC-like"/>
</dbReference>
<dbReference type="EC" id="3.-.-.-" evidence="3"/>
<dbReference type="Pfam" id="PF00144">
    <property type="entry name" value="Beta-lactamase"/>
    <property type="match status" value="1"/>
</dbReference>
<feature type="chain" id="PRO_5046282436" evidence="1">
    <location>
        <begin position="24"/>
        <end position="362"/>
    </location>
</feature>
<gene>
    <name evidence="3" type="ORF">ACFSJ0_21705</name>
</gene>
<keyword evidence="3" id="KW-0378">Hydrolase</keyword>